<accession>A0A815F5T4</accession>
<gene>
    <name evidence="1" type="ORF">JYZ213_LOCUS33408</name>
</gene>
<evidence type="ECO:0000313" key="2">
    <source>
        <dbReference type="Proteomes" id="UP000663845"/>
    </source>
</evidence>
<dbReference type="Proteomes" id="UP000663845">
    <property type="component" value="Unassembled WGS sequence"/>
</dbReference>
<reference evidence="1" key="1">
    <citation type="submission" date="2021-02" db="EMBL/GenBank/DDBJ databases">
        <authorList>
            <person name="Nowell W R."/>
        </authorList>
    </citation>
    <scope>NUCLEOTIDE SEQUENCE</scope>
</reference>
<comment type="caution">
    <text evidence="1">The sequence shown here is derived from an EMBL/GenBank/DDBJ whole genome shotgun (WGS) entry which is preliminary data.</text>
</comment>
<protein>
    <submittedName>
        <fullName evidence="1">Uncharacterized protein</fullName>
    </submittedName>
</protein>
<proteinExistence type="predicted"/>
<sequence length="565" mass="64583">MCESSSNPSFKLWTKPNGLCWFSTDGKYEDASMNMGMVNMPNSTKCLFLIRCALSGGLESSCPCNGINCTQVMRSFCQKGAIFPYPSKGMILPWLFHYYKWNRTWTDSTPDGFGMYGSIKCRGYRIASKKLLGLPYGSSVVAVRKIESIFCLASRLPEDTLTETESALQYPVNCWNDARTFNNRSYGFYDICKGLHECISQYRITDGHQDCGDAKDENSEVVKPTNYCFNLRKHRFQCSVVEMNCLATSSLGKTISYCQNKNDMFVADANKRTHHVTSKESPNSVAKHDATAPYPMQFADDVGPQHVLGDKILTPNCTALVLKGLYMLPEIIFGLKKMKMDIKCEHLEDSHLNDKHFYIRSTSQPDGSNVSKVEREYIPPGENEQVRKAYVKPIGAWINVPYVTGSLASTSYDFLLEENDQKILSLAEIISGDIDIQCDIIKTPETERIANEYLNKYHKFSPLPEEFNKFWYTYVENKELYKYAKPDESKDIYDEIVKFKDEMKESLDKFLEHKTKIWSPDHGIMKVSPKGTFDDITFDRKPSMICVGKYSFLEFFWDGVISTEM</sequence>
<dbReference type="EMBL" id="CAJNOG010000631">
    <property type="protein sequence ID" value="CAF1321087.1"/>
    <property type="molecule type" value="Genomic_DNA"/>
</dbReference>
<evidence type="ECO:0000313" key="1">
    <source>
        <dbReference type="EMBL" id="CAF1321087.1"/>
    </source>
</evidence>
<name>A0A815F5T4_9BILA</name>
<dbReference type="AlphaFoldDB" id="A0A815F5T4"/>
<organism evidence="1 2">
    <name type="scientific">Adineta steineri</name>
    <dbReference type="NCBI Taxonomy" id="433720"/>
    <lineage>
        <taxon>Eukaryota</taxon>
        <taxon>Metazoa</taxon>
        <taxon>Spiralia</taxon>
        <taxon>Gnathifera</taxon>
        <taxon>Rotifera</taxon>
        <taxon>Eurotatoria</taxon>
        <taxon>Bdelloidea</taxon>
        <taxon>Adinetida</taxon>
        <taxon>Adinetidae</taxon>
        <taxon>Adineta</taxon>
    </lineage>
</organism>